<keyword evidence="6" id="KW-1185">Reference proteome</keyword>
<feature type="domain" description="Hydroxymethylglutaryl-coenzyme A synthase C-terminal" evidence="4">
    <location>
        <begin position="194"/>
        <end position="265"/>
    </location>
</feature>
<dbReference type="EC" id="2.3.3.10" evidence="5"/>
<protein>
    <submittedName>
        <fullName evidence="5">Hydroxymethylglutaryl-CoA synthase</fullName>
        <ecNumber evidence="5">2.3.3.10</ecNumber>
    </submittedName>
</protein>
<name>A0ABP2I770_AERVM</name>
<dbReference type="InterPro" id="IPR011554">
    <property type="entry name" value="HMG_CoA_synthase_prok"/>
</dbReference>
<dbReference type="InterPro" id="IPR013528">
    <property type="entry name" value="HMG_CoA_synth_N"/>
</dbReference>
<evidence type="ECO:0000259" key="3">
    <source>
        <dbReference type="Pfam" id="PF01154"/>
    </source>
</evidence>
<dbReference type="GO" id="GO:0004421">
    <property type="term" value="F:hydroxymethylglutaryl-CoA synthase activity"/>
    <property type="evidence" value="ECO:0007669"/>
    <property type="project" value="UniProtKB-EC"/>
</dbReference>
<dbReference type="Gene3D" id="3.40.47.10">
    <property type="match status" value="2"/>
</dbReference>
<proteinExistence type="inferred from homology"/>
<feature type="domain" description="Hydroxymethylglutaryl-coenzyme A synthase C-terminal" evidence="4">
    <location>
        <begin position="271"/>
        <end position="367"/>
    </location>
</feature>
<evidence type="ECO:0000256" key="2">
    <source>
        <dbReference type="ARBA" id="ARBA00022679"/>
    </source>
</evidence>
<dbReference type="InterPro" id="IPR013746">
    <property type="entry name" value="HMG_CoA_synt_C_dom"/>
</dbReference>
<dbReference type="Pfam" id="PF08540">
    <property type="entry name" value="HMG_CoA_synt_C"/>
    <property type="match status" value="2"/>
</dbReference>
<evidence type="ECO:0000313" key="5">
    <source>
        <dbReference type="EMBL" id="EFG49002.1"/>
    </source>
</evidence>
<dbReference type="CDD" id="cd00827">
    <property type="entry name" value="init_cond_enzymes"/>
    <property type="match status" value="1"/>
</dbReference>
<evidence type="ECO:0000259" key="4">
    <source>
        <dbReference type="Pfam" id="PF08540"/>
    </source>
</evidence>
<comment type="caution">
    <text evidence="5">The sequence shown here is derived from an EMBL/GenBank/DDBJ whole genome shotgun (WGS) entry which is preliminary data.</text>
</comment>
<dbReference type="InterPro" id="IPR016039">
    <property type="entry name" value="Thiolase-like"/>
</dbReference>
<dbReference type="Proteomes" id="UP000003764">
    <property type="component" value="Unassembled WGS sequence"/>
</dbReference>
<keyword evidence="2 5" id="KW-0808">Transferase</keyword>
<dbReference type="NCBIfam" id="TIGR01835">
    <property type="entry name" value="HMG-CoA-S_prok"/>
    <property type="match status" value="1"/>
</dbReference>
<dbReference type="Pfam" id="PF01154">
    <property type="entry name" value="HMG_CoA_synt_N"/>
    <property type="match status" value="1"/>
</dbReference>
<evidence type="ECO:0000313" key="6">
    <source>
        <dbReference type="Proteomes" id="UP000003764"/>
    </source>
</evidence>
<sequence>MINYVIRIKNDVGRVTNMNIGIDKLHFFTPHVYVDMEELAEARDVEPAKFTIGLGQTQQAVAPLTQDPVSMAANAAWPILTAEDKEAIDFIIVGSESGVDQSKAMAVHVHQLLGINPFARAIEMKEACYAATVGLQTAVSHIARHPESKVLVIATDIARYGLNTSGESTQGAGAVAMLISKDPRVAVINDDAVSYTGDIYDFWRPNYSTYAKVDGKFSNEQYLSYLETVWTEYKKRTNKTLADFKALAFHLPYSKMGLKGLRQLLPEVDEAKQAALTEQFEASRVYNKRVGNIYTGSLYLSLISLLDQSQNLEAGDTIGLYSYGSGAVGEFFSITLVEGFKDMLADESHQAMLDNRVQLSVADYELIFQEELPTDGSQLVLSEDEEQFQLAGVEGHKRLYK</sequence>
<dbReference type="PANTHER" id="PTHR43323:SF2">
    <property type="entry name" value="HYDROXYMETHYLGLUTARYL-COA SYNTHASE"/>
    <property type="match status" value="1"/>
</dbReference>
<comment type="similarity">
    <text evidence="1">Belongs to the thiolase-like superfamily. HMG-CoA synthase family.</text>
</comment>
<dbReference type="PANTHER" id="PTHR43323">
    <property type="entry name" value="3-HYDROXY-3-METHYLGLUTARYL COENZYME A SYNTHASE"/>
    <property type="match status" value="1"/>
</dbReference>
<dbReference type="SUPFAM" id="SSF53901">
    <property type="entry name" value="Thiolase-like"/>
    <property type="match status" value="2"/>
</dbReference>
<feature type="domain" description="Hydroxymethylglutaryl-coenzyme A synthase N-terminal" evidence="3">
    <location>
        <begin position="19"/>
        <end position="181"/>
    </location>
</feature>
<dbReference type="EMBL" id="ADNT01000101">
    <property type="protein sequence ID" value="EFG49002.1"/>
    <property type="molecule type" value="Genomic_DNA"/>
</dbReference>
<gene>
    <name evidence="5" type="ORF">HMPREF0061_1643</name>
</gene>
<reference evidence="5 6" key="1">
    <citation type="submission" date="2010-04" db="EMBL/GenBank/DDBJ databases">
        <authorList>
            <person name="Muzny D."/>
            <person name="Qin X."/>
            <person name="Deng J."/>
            <person name="Jiang H."/>
            <person name="Liu Y."/>
            <person name="Qu J."/>
            <person name="Song X.-Z."/>
            <person name="Zhang L."/>
            <person name="Thornton R."/>
            <person name="Coyle M."/>
            <person name="Francisco L."/>
            <person name="Jackson L."/>
            <person name="Javaid M."/>
            <person name="Korchina V."/>
            <person name="Kovar C."/>
            <person name="Mata R."/>
            <person name="Mathew T."/>
            <person name="Ngo R."/>
            <person name="Nguyen L."/>
            <person name="Nguyen N."/>
            <person name="Okwuonu G."/>
            <person name="Ongeri F."/>
            <person name="Pham C."/>
            <person name="Simmons D."/>
            <person name="Wilczek-Boney K."/>
            <person name="Hale W."/>
            <person name="Jakkamsetti A."/>
            <person name="Pham P."/>
            <person name="Ruth R."/>
            <person name="San Lucas F."/>
            <person name="Warren J."/>
            <person name="Zhang J."/>
            <person name="Zhao Z."/>
            <person name="Zhou C."/>
            <person name="Zhu D."/>
            <person name="Lee S."/>
            <person name="Bess C."/>
            <person name="Blankenburg K."/>
            <person name="Forbes L."/>
            <person name="Fu Q."/>
            <person name="Gubbala S."/>
            <person name="Hirani K."/>
            <person name="Jayaseelan J.C."/>
            <person name="Lara F."/>
            <person name="Munidasa M."/>
            <person name="Palculict T."/>
            <person name="Patil S."/>
            <person name="Pu L.-L."/>
            <person name="Saada N."/>
            <person name="Tang L."/>
            <person name="Weissenberger G."/>
            <person name="Zhu Y."/>
            <person name="Hemphill L."/>
            <person name="Shang Y."/>
            <person name="Youmans B."/>
            <person name="Ayvaz T."/>
            <person name="Ross M."/>
            <person name="Santibanez J."/>
            <person name="Aqrawi P."/>
            <person name="Gross S."/>
            <person name="Joshi V."/>
            <person name="Fowler G."/>
            <person name="Nazareth L."/>
            <person name="Reid J."/>
            <person name="Worley K."/>
            <person name="Petrosino J."/>
            <person name="Highlander S."/>
            <person name="Gibbs R."/>
            <person name="Gibbs R."/>
        </authorList>
    </citation>
    <scope>NUCLEOTIDE SEQUENCE [LARGE SCALE GENOMIC DNA]</scope>
    <source>
        <strain evidence="5 6">ATCC 11563</strain>
    </source>
</reference>
<organism evidence="5 6">
    <name type="scientific">Aerococcus viridans (strain ATCC 11563 / DSM 20340 / CCUG 4311 / JCM 20461 / NBRC 12219 / NCTC 8251 / M1)</name>
    <dbReference type="NCBI Taxonomy" id="655812"/>
    <lineage>
        <taxon>Bacteria</taxon>
        <taxon>Bacillati</taxon>
        <taxon>Bacillota</taxon>
        <taxon>Bacilli</taxon>
        <taxon>Lactobacillales</taxon>
        <taxon>Aerococcaceae</taxon>
        <taxon>Aerococcus</taxon>
    </lineage>
</organism>
<accession>A0ABP2I770</accession>
<evidence type="ECO:0000256" key="1">
    <source>
        <dbReference type="ARBA" id="ARBA00007061"/>
    </source>
</evidence>
<keyword evidence="5" id="KW-0012">Acyltransferase</keyword>